<protein>
    <submittedName>
        <fullName evidence="2">Uncharacterized protein</fullName>
    </submittedName>
</protein>
<dbReference type="Proteomes" id="UP000282002">
    <property type="component" value="Chromosome"/>
</dbReference>
<dbReference type="EMBL" id="CP034328">
    <property type="protein sequence ID" value="AZL59312.1"/>
    <property type="molecule type" value="Genomic_DNA"/>
</dbReference>
<name>A0A3S8U6K7_9RHOB</name>
<evidence type="ECO:0000313" key="2">
    <source>
        <dbReference type="EMBL" id="AZL59312.1"/>
    </source>
</evidence>
<dbReference type="KEGG" id="taw:EI545_10915"/>
<organism evidence="2 3">
    <name type="scientific">Tabrizicola piscis</name>
    <dbReference type="NCBI Taxonomy" id="2494374"/>
    <lineage>
        <taxon>Bacteria</taxon>
        <taxon>Pseudomonadati</taxon>
        <taxon>Pseudomonadota</taxon>
        <taxon>Alphaproteobacteria</taxon>
        <taxon>Rhodobacterales</taxon>
        <taxon>Paracoccaceae</taxon>
        <taxon>Tabrizicola</taxon>
    </lineage>
</organism>
<dbReference type="AlphaFoldDB" id="A0A3S8U6K7"/>
<keyword evidence="1" id="KW-0472">Membrane</keyword>
<keyword evidence="1" id="KW-0812">Transmembrane</keyword>
<reference evidence="2 3" key="1">
    <citation type="submission" date="2018-12" db="EMBL/GenBank/DDBJ databases">
        <title>Complete genome sequencing of Tabrizicola sp. K13M18.</title>
        <authorList>
            <person name="Bae J.-W."/>
        </authorList>
    </citation>
    <scope>NUCLEOTIDE SEQUENCE [LARGE SCALE GENOMIC DNA]</scope>
    <source>
        <strain evidence="2 3">K13M18</strain>
    </source>
</reference>
<dbReference type="RefSeq" id="WP_125325507.1">
    <property type="nucleotide sequence ID" value="NZ_CP034328.1"/>
</dbReference>
<gene>
    <name evidence="2" type="ORF">EI545_10915</name>
</gene>
<feature type="transmembrane region" description="Helical" evidence="1">
    <location>
        <begin position="16"/>
        <end position="38"/>
    </location>
</feature>
<proteinExistence type="predicted"/>
<accession>A0A3S8U6K7</accession>
<evidence type="ECO:0000313" key="3">
    <source>
        <dbReference type="Proteomes" id="UP000282002"/>
    </source>
</evidence>
<evidence type="ECO:0000256" key="1">
    <source>
        <dbReference type="SAM" id="Phobius"/>
    </source>
</evidence>
<keyword evidence="3" id="KW-1185">Reference proteome</keyword>
<dbReference type="OrthoDB" id="9801356at2"/>
<sequence>MSPWYDEPIILGVSAAQLWLFVSPLLAGAIGAWLTRWFRKKDDREARRTEFVANKYQEAYFLVCEALEHPGMAPEEAFNRKLKLERAFNTLDLYADLKTRESAKAVSEAFARNADWISYEPLLTALRDSFRERLGLEKLNDPVRTLKFGLILEGQNTPASTEPAETAPKGGS</sequence>
<keyword evidence="1" id="KW-1133">Transmembrane helix</keyword>